<dbReference type="AlphaFoldDB" id="A0A9N9P396"/>
<evidence type="ECO:0000313" key="3">
    <source>
        <dbReference type="Proteomes" id="UP000789396"/>
    </source>
</evidence>
<gene>
    <name evidence="2" type="ORF">RFULGI_LOCUS16272</name>
</gene>
<evidence type="ECO:0000256" key="1">
    <source>
        <dbReference type="SAM" id="MobiDB-lite"/>
    </source>
</evidence>
<evidence type="ECO:0000313" key="2">
    <source>
        <dbReference type="EMBL" id="CAG8786085.1"/>
    </source>
</evidence>
<proteinExistence type="predicted"/>
<dbReference type="EMBL" id="CAJVPZ010056743">
    <property type="protein sequence ID" value="CAG8786085.1"/>
    <property type="molecule type" value="Genomic_DNA"/>
</dbReference>
<keyword evidence="3" id="KW-1185">Reference proteome</keyword>
<comment type="caution">
    <text evidence="2">The sequence shown here is derived from an EMBL/GenBank/DDBJ whole genome shotgun (WGS) entry which is preliminary data.</text>
</comment>
<feature type="non-terminal residue" evidence="2">
    <location>
        <position position="105"/>
    </location>
</feature>
<sequence>ECNNNKDDKDKYNKDDKDEYNKDNKDEYNKVKANRDEADKDKDVFSSIVMDNKALVNNLISDKDVKIVERYEPDTIDIKKFEDEVKIIEYNIPNVIYLLFDEVEQ</sequence>
<organism evidence="2 3">
    <name type="scientific">Racocetra fulgida</name>
    <dbReference type="NCBI Taxonomy" id="60492"/>
    <lineage>
        <taxon>Eukaryota</taxon>
        <taxon>Fungi</taxon>
        <taxon>Fungi incertae sedis</taxon>
        <taxon>Mucoromycota</taxon>
        <taxon>Glomeromycotina</taxon>
        <taxon>Glomeromycetes</taxon>
        <taxon>Diversisporales</taxon>
        <taxon>Gigasporaceae</taxon>
        <taxon>Racocetra</taxon>
    </lineage>
</organism>
<protein>
    <submittedName>
        <fullName evidence="2">2707_t:CDS:1</fullName>
    </submittedName>
</protein>
<name>A0A9N9P396_9GLOM</name>
<dbReference type="Proteomes" id="UP000789396">
    <property type="component" value="Unassembled WGS sequence"/>
</dbReference>
<feature type="non-terminal residue" evidence="2">
    <location>
        <position position="1"/>
    </location>
</feature>
<reference evidence="2" key="1">
    <citation type="submission" date="2021-06" db="EMBL/GenBank/DDBJ databases">
        <authorList>
            <person name="Kallberg Y."/>
            <person name="Tangrot J."/>
            <person name="Rosling A."/>
        </authorList>
    </citation>
    <scope>NUCLEOTIDE SEQUENCE</scope>
    <source>
        <strain evidence="2">IN212</strain>
    </source>
</reference>
<feature type="region of interest" description="Disordered" evidence="1">
    <location>
        <begin position="1"/>
        <end position="36"/>
    </location>
</feature>
<accession>A0A9N9P396</accession>